<reference evidence="2 3" key="1">
    <citation type="submission" date="2018-07" db="EMBL/GenBank/DDBJ databases">
        <title>Genomic Encyclopedia of Type Strains, Phase IV (KMG-IV): sequencing the most valuable type-strain genomes for metagenomic binning, comparative biology and taxonomic classification.</title>
        <authorList>
            <person name="Goeker M."/>
        </authorList>
    </citation>
    <scope>NUCLEOTIDE SEQUENCE [LARGE SCALE GENOMIC DNA]</scope>
    <source>
        <strain evidence="2 3">DSM 26407</strain>
    </source>
</reference>
<proteinExistence type="predicted"/>
<dbReference type="Proteomes" id="UP000252707">
    <property type="component" value="Unassembled WGS sequence"/>
</dbReference>
<comment type="caution">
    <text evidence="2">The sequence shown here is derived from an EMBL/GenBank/DDBJ whole genome shotgun (WGS) entry which is preliminary data.</text>
</comment>
<keyword evidence="1" id="KW-0812">Transmembrane</keyword>
<name>A0A369CHH3_9GAMM</name>
<feature type="transmembrane region" description="Helical" evidence="1">
    <location>
        <begin position="25"/>
        <end position="46"/>
    </location>
</feature>
<dbReference type="RefSeq" id="WP_114278016.1">
    <property type="nucleotide sequence ID" value="NZ_QPJY01000001.1"/>
</dbReference>
<feature type="transmembrane region" description="Helical" evidence="1">
    <location>
        <begin position="148"/>
        <end position="167"/>
    </location>
</feature>
<protein>
    <recommendedName>
        <fullName evidence="4">Yip1-like protein</fullName>
    </recommendedName>
</protein>
<feature type="transmembrane region" description="Helical" evidence="1">
    <location>
        <begin position="83"/>
        <end position="103"/>
    </location>
</feature>
<evidence type="ECO:0000313" key="2">
    <source>
        <dbReference type="EMBL" id="RCX33143.1"/>
    </source>
</evidence>
<feature type="transmembrane region" description="Helical" evidence="1">
    <location>
        <begin position="52"/>
        <end position="71"/>
    </location>
</feature>
<evidence type="ECO:0000256" key="1">
    <source>
        <dbReference type="SAM" id="Phobius"/>
    </source>
</evidence>
<evidence type="ECO:0000313" key="3">
    <source>
        <dbReference type="Proteomes" id="UP000252707"/>
    </source>
</evidence>
<dbReference type="AlphaFoldDB" id="A0A369CHH3"/>
<accession>A0A369CHH3</accession>
<keyword evidence="1" id="KW-0472">Membrane</keyword>
<sequence>MLRLLYTCLEIMWFRRGPEDMPGDLRWTVATMAAYAAVGYPLSAISLPPFTAVLQVLVDLLLLVAFVQIVLRWRGLINRLPQTLTALAGTGILFTIFALPAMASLDTIGKSGGDASIPALIVIVLMFWNLAVLVHVMRRTLEVTPGRAMWLSLAYFVVSFVVMSVLFPPTA</sequence>
<evidence type="ECO:0008006" key="4">
    <source>
        <dbReference type="Google" id="ProtNLM"/>
    </source>
</evidence>
<dbReference type="OrthoDB" id="6717649at2"/>
<organism evidence="2 3">
    <name type="scientific">Thioalbus denitrificans</name>
    <dbReference type="NCBI Taxonomy" id="547122"/>
    <lineage>
        <taxon>Bacteria</taxon>
        <taxon>Pseudomonadati</taxon>
        <taxon>Pseudomonadota</taxon>
        <taxon>Gammaproteobacteria</taxon>
        <taxon>Chromatiales</taxon>
        <taxon>Ectothiorhodospiraceae</taxon>
        <taxon>Thioalbus</taxon>
    </lineage>
</organism>
<dbReference type="EMBL" id="QPJY01000001">
    <property type="protein sequence ID" value="RCX33143.1"/>
    <property type="molecule type" value="Genomic_DNA"/>
</dbReference>
<keyword evidence="1" id="KW-1133">Transmembrane helix</keyword>
<keyword evidence="3" id="KW-1185">Reference proteome</keyword>
<gene>
    <name evidence="2" type="ORF">DFQ59_101442</name>
</gene>
<feature type="transmembrane region" description="Helical" evidence="1">
    <location>
        <begin position="115"/>
        <end position="136"/>
    </location>
</feature>